<feature type="domain" description="ATPase AAA-type core" evidence="1">
    <location>
        <begin position="16"/>
        <end position="304"/>
    </location>
</feature>
<dbReference type="EMBL" id="JAHWXN010000002">
    <property type="protein sequence ID" value="MCK2037423.1"/>
    <property type="molecule type" value="Genomic_DNA"/>
</dbReference>
<dbReference type="SUPFAM" id="SSF52540">
    <property type="entry name" value="P-loop containing nucleoside triphosphate hydrolases"/>
    <property type="match status" value="1"/>
</dbReference>
<reference evidence="2 3" key="1">
    <citation type="submission" date="2021-06" db="EMBL/GenBank/DDBJ databases">
        <title>Genome-based taxonomic framework of Microbacterium strains isolated from marine environment, the description of four new species and reclassification of four preexisting species.</title>
        <authorList>
            <person name="Lee S.D."/>
            <person name="Kim S.-M."/>
            <person name="Byeon Y.-S."/>
            <person name="Yang H.L."/>
            <person name="Kim I.S."/>
        </authorList>
    </citation>
    <scope>NUCLEOTIDE SEQUENCE [LARGE SCALE GENOMIC DNA]</scope>
    <source>
        <strain evidence="2 3">SSW1-49</strain>
    </source>
</reference>
<dbReference type="Pfam" id="PF13304">
    <property type="entry name" value="AAA_21"/>
    <property type="match status" value="1"/>
</dbReference>
<keyword evidence="2" id="KW-0067">ATP-binding</keyword>
<name>A0ABT0FH92_9MICO</name>
<dbReference type="InterPro" id="IPR003959">
    <property type="entry name" value="ATPase_AAA_core"/>
</dbReference>
<comment type="caution">
    <text evidence="2">The sequence shown here is derived from an EMBL/GenBank/DDBJ whole genome shotgun (WGS) entry which is preliminary data.</text>
</comment>
<protein>
    <submittedName>
        <fullName evidence="2">ATP-binding protein</fullName>
    </submittedName>
</protein>
<gene>
    <name evidence="2" type="ORF">KZC51_14920</name>
</gene>
<sequence length="545" mass="60564">MGAQDAFLDLSDTLTIIGPNNSGKTNLLQSVQMFFTGYENEHGYLVDEDSPRGKGARTSIVGYFDGDPDGPDSAFYEDLDRLYALYNLTRPGTNIALYLTFSPSGNPTYVFFPNQKRPSEGAVQSNISRLQKQLVIDLLGQFECHFIPSEKSMRELVDHVLTPFIRAVVVDVLQPQLGKIQSELDAVSTNITAALEASGVSGLKASFGFQGGSIENMLSGFDFYLSDPYKTPLARKGQGTQSLAFMAALHWVTSKEEEFGRHSVWLIEEPESFLHPELSHSATQLLELLGRSSTVAMTSHSMAFVPHDPKRVVGTHLDGDGCTALLTFKSHEKATAALRKGLGLRFADYFSLGTSTVLTEGQSDSEYLRWFLTLSEPWDDCEWPKLRSVTFSDRGGAVPLAGFVRSNYEILRKEQPTVSLFDGDEAGIKAVSDLSSYFNGVGVSFNSNREYVYVRNGFAIEGLFPDAWVAQYREDSPTHFVDFQQDAADSLMKFRLRDGNKTTFANRMRERAEAEDTHDWAERWIVVCKALEKALSKQVELIAGE</sequence>
<dbReference type="PANTHER" id="PTHR43581:SF4">
    <property type="entry name" value="ATP_GTP PHOSPHATASE"/>
    <property type="match status" value="1"/>
</dbReference>
<dbReference type="GO" id="GO:0005524">
    <property type="term" value="F:ATP binding"/>
    <property type="evidence" value="ECO:0007669"/>
    <property type="project" value="UniProtKB-KW"/>
</dbReference>
<keyword evidence="2" id="KW-0547">Nucleotide-binding</keyword>
<dbReference type="Proteomes" id="UP001300096">
    <property type="component" value="Unassembled WGS sequence"/>
</dbReference>
<dbReference type="Gene3D" id="3.40.50.300">
    <property type="entry name" value="P-loop containing nucleotide triphosphate hydrolases"/>
    <property type="match status" value="1"/>
</dbReference>
<evidence type="ECO:0000313" key="3">
    <source>
        <dbReference type="Proteomes" id="UP001300096"/>
    </source>
</evidence>
<dbReference type="InterPro" id="IPR027417">
    <property type="entry name" value="P-loop_NTPase"/>
</dbReference>
<dbReference type="InterPro" id="IPR051396">
    <property type="entry name" value="Bact_Antivir_Def_Nuclease"/>
</dbReference>
<evidence type="ECO:0000259" key="1">
    <source>
        <dbReference type="Pfam" id="PF13304"/>
    </source>
</evidence>
<keyword evidence="3" id="KW-1185">Reference proteome</keyword>
<dbReference type="PANTHER" id="PTHR43581">
    <property type="entry name" value="ATP/GTP PHOSPHATASE"/>
    <property type="match status" value="1"/>
</dbReference>
<proteinExistence type="predicted"/>
<accession>A0ABT0FH92</accession>
<evidence type="ECO:0000313" key="2">
    <source>
        <dbReference type="EMBL" id="MCK2037423.1"/>
    </source>
</evidence>
<organism evidence="2 3">
    <name type="scientific">Microbacterium croceum</name>
    <dbReference type="NCBI Taxonomy" id="2851645"/>
    <lineage>
        <taxon>Bacteria</taxon>
        <taxon>Bacillati</taxon>
        <taxon>Actinomycetota</taxon>
        <taxon>Actinomycetes</taxon>
        <taxon>Micrococcales</taxon>
        <taxon>Microbacteriaceae</taxon>
        <taxon>Microbacterium</taxon>
    </lineage>
</organism>